<dbReference type="InterPro" id="IPR036291">
    <property type="entry name" value="NAD(P)-bd_dom_sf"/>
</dbReference>
<dbReference type="PANTHER" id="PTHR42813">
    <property type="entry name" value="ZINC-TYPE ALCOHOL DEHYDROGENASE-LIKE"/>
    <property type="match status" value="1"/>
</dbReference>
<dbReference type="RefSeq" id="WP_289835496.1">
    <property type="nucleotide sequence ID" value="NZ_JAUEIQ010000002.1"/>
</dbReference>
<feature type="domain" description="Alcohol dehydrogenase-like C-terminal" evidence="5">
    <location>
        <begin position="178"/>
        <end position="275"/>
    </location>
</feature>
<comment type="cofactor">
    <cofactor evidence="1">
        <name>Zn(2+)</name>
        <dbReference type="ChEBI" id="CHEBI:29105"/>
    </cofactor>
</comment>
<accession>A0ABT7XD79</accession>
<dbReference type="EMBL" id="JAUEIQ010000002">
    <property type="protein sequence ID" value="MDN0063375.1"/>
    <property type="molecule type" value="Genomic_DNA"/>
</dbReference>
<proteinExistence type="inferred from homology"/>
<evidence type="ECO:0000256" key="2">
    <source>
        <dbReference type="ARBA" id="ARBA00008072"/>
    </source>
</evidence>
<protein>
    <submittedName>
        <fullName evidence="7">Zinc-binding dehydrogenase</fullName>
    </submittedName>
</protein>
<organism evidence="7 8">
    <name type="scientific">Collinsella ihumii</name>
    <dbReference type="NCBI Taxonomy" id="1720204"/>
    <lineage>
        <taxon>Bacteria</taxon>
        <taxon>Bacillati</taxon>
        <taxon>Actinomycetota</taxon>
        <taxon>Coriobacteriia</taxon>
        <taxon>Coriobacteriales</taxon>
        <taxon>Coriobacteriaceae</taxon>
        <taxon>Collinsella</taxon>
    </lineage>
</organism>
<dbReference type="Pfam" id="PF08240">
    <property type="entry name" value="ADH_N"/>
    <property type="match status" value="1"/>
</dbReference>
<dbReference type="SUPFAM" id="SSF51735">
    <property type="entry name" value="NAD(P)-binding Rossmann-fold domains"/>
    <property type="match status" value="1"/>
</dbReference>
<evidence type="ECO:0000256" key="1">
    <source>
        <dbReference type="ARBA" id="ARBA00001947"/>
    </source>
</evidence>
<dbReference type="Gene3D" id="3.40.50.720">
    <property type="entry name" value="NAD(P)-binding Rossmann-like Domain"/>
    <property type="match status" value="1"/>
</dbReference>
<dbReference type="Gene3D" id="3.90.180.10">
    <property type="entry name" value="Medium-chain alcohol dehydrogenases, catalytic domain"/>
    <property type="match status" value="1"/>
</dbReference>
<keyword evidence="3" id="KW-0479">Metal-binding</keyword>
<dbReference type="InterPro" id="IPR011032">
    <property type="entry name" value="GroES-like_sf"/>
</dbReference>
<dbReference type="SUPFAM" id="SSF50129">
    <property type="entry name" value="GroES-like"/>
    <property type="match status" value="1"/>
</dbReference>
<dbReference type="InterPro" id="IPR013154">
    <property type="entry name" value="ADH-like_N"/>
</dbReference>
<evidence type="ECO:0000259" key="6">
    <source>
        <dbReference type="Pfam" id="PF08240"/>
    </source>
</evidence>
<evidence type="ECO:0000256" key="4">
    <source>
        <dbReference type="ARBA" id="ARBA00022833"/>
    </source>
</evidence>
<reference evidence="7" key="1">
    <citation type="submission" date="2023-06" db="EMBL/GenBank/DDBJ databases">
        <authorList>
            <person name="Zeman M."/>
            <person name="Kubasova T."/>
            <person name="Jahodarova E."/>
            <person name="Nykrynova M."/>
            <person name="Rychlik I."/>
        </authorList>
    </citation>
    <scope>NUCLEOTIDE SEQUENCE</scope>
    <source>
        <strain evidence="7">176_SSukc20</strain>
    </source>
</reference>
<dbReference type="Pfam" id="PF00107">
    <property type="entry name" value="ADH_zinc_N"/>
    <property type="match status" value="1"/>
</dbReference>
<evidence type="ECO:0000313" key="7">
    <source>
        <dbReference type="EMBL" id="MDN0063375.1"/>
    </source>
</evidence>
<evidence type="ECO:0000259" key="5">
    <source>
        <dbReference type="Pfam" id="PF00107"/>
    </source>
</evidence>
<feature type="domain" description="Alcohol dehydrogenase-like N-terminal" evidence="6">
    <location>
        <begin position="24"/>
        <end position="138"/>
    </location>
</feature>
<comment type="similarity">
    <text evidence="2">Belongs to the zinc-containing alcohol dehydrogenase family.</text>
</comment>
<keyword evidence="8" id="KW-1185">Reference proteome</keyword>
<evidence type="ECO:0000313" key="8">
    <source>
        <dbReference type="Proteomes" id="UP001168435"/>
    </source>
</evidence>
<comment type="caution">
    <text evidence="7">The sequence shown here is derived from an EMBL/GenBank/DDBJ whole genome shotgun (WGS) entry which is preliminary data.</text>
</comment>
<evidence type="ECO:0000256" key="3">
    <source>
        <dbReference type="ARBA" id="ARBA00022723"/>
    </source>
</evidence>
<dbReference type="PANTHER" id="PTHR42813:SF4">
    <property type="entry name" value="NADP-DEPENDENT ISOPROPANOL DEHYDROGENASE"/>
    <property type="match status" value="1"/>
</dbReference>
<reference evidence="7" key="2">
    <citation type="submission" date="2024-05" db="EMBL/GenBank/DDBJ databases">
        <title>Identification and characterization of horizontal gene transfer across gut microbiota members of farm animals based on homology search.</title>
        <authorList>
            <person name="Schwarzerova J."/>
            <person name="Nykrynova M."/>
            <person name="Jureckova K."/>
            <person name="Cejkova D."/>
            <person name="Rychlik I."/>
        </authorList>
    </citation>
    <scope>NUCLEOTIDE SEQUENCE</scope>
    <source>
        <strain evidence="7">176_SSukc20</strain>
    </source>
</reference>
<dbReference type="InterPro" id="IPR013149">
    <property type="entry name" value="ADH-like_C"/>
</dbReference>
<dbReference type="Proteomes" id="UP001168435">
    <property type="component" value="Unassembled WGS sequence"/>
</dbReference>
<name>A0ABT7XD79_9ACTN</name>
<gene>
    <name evidence="7" type="ORF">QVN30_03540</name>
</gene>
<keyword evidence="4" id="KW-0862">Zinc</keyword>
<sequence length="353" mass="38146">MRGYGMIDVNQPGWMEKEKPTIGPLDALLRPIAVAPCSSDTHAMHGGSGPKQNLILGHEALGEVVEAGELVRSFKPGDRVVVPCCTPDWEAPQLQRRDSNNAHDFGLMQSFKFLGSKDGIFAEFFTVNNADANLVHMPEDVSVEDALMTVDMMSTGFYGAELADIKFGDSVVVFGIGPVGLMAIAGATLRGAGRIIGIGTRPNCAELAREYGATDIVSYKEGDVVEQILALEGQVDACIIAGGSATSVNQALALTRPGGTVSTINFYDVTDSFQIPTYQWGLGMSDVSLKCGFCPGGAYRIQQLLNVIRAGRVHPGKMLNYKYEGFDKIEDAFKVMDEKPRDLIKPIVYINWD</sequence>